<dbReference type="InterPro" id="IPR010147">
    <property type="entry name" value="CRISPR-assoc_prot_CasD"/>
</dbReference>
<dbReference type="Pfam" id="PF09704">
    <property type="entry name" value="Cas_Cas5d"/>
    <property type="match status" value="1"/>
</dbReference>
<feature type="region of interest" description="Disordered" evidence="2">
    <location>
        <begin position="179"/>
        <end position="232"/>
    </location>
</feature>
<dbReference type="InterPro" id="IPR013422">
    <property type="entry name" value="CRISPR-assoc_prot_Cas5_N"/>
</dbReference>
<feature type="region of interest" description="Disordered" evidence="2">
    <location>
        <begin position="87"/>
        <end position="106"/>
    </location>
</feature>
<proteinExistence type="predicted"/>
<feature type="compositionally biased region" description="Low complexity" evidence="2">
    <location>
        <begin position="179"/>
        <end position="195"/>
    </location>
</feature>
<reference evidence="3" key="1">
    <citation type="submission" date="2022-10" db="EMBL/GenBank/DDBJ databases">
        <title>The complete genomes of actinobacterial strains from the NBC collection.</title>
        <authorList>
            <person name="Joergensen T.S."/>
            <person name="Alvarez Arevalo M."/>
            <person name="Sterndorff E.B."/>
            <person name="Faurdal D."/>
            <person name="Vuksanovic O."/>
            <person name="Mourched A.-S."/>
            <person name="Charusanti P."/>
            <person name="Shaw S."/>
            <person name="Blin K."/>
            <person name="Weber T."/>
        </authorList>
    </citation>
    <scope>NUCLEOTIDE SEQUENCE</scope>
    <source>
        <strain evidence="3">NBC_00119</strain>
    </source>
</reference>
<dbReference type="GO" id="GO:0003723">
    <property type="term" value="F:RNA binding"/>
    <property type="evidence" value="ECO:0007669"/>
    <property type="project" value="InterPro"/>
</dbReference>
<accession>A0AAU1TXE6</accession>
<dbReference type="Gene3D" id="3.30.70.2660">
    <property type="match status" value="1"/>
</dbReference>
<gene>
    <name evidence="3" type="primary">cas5e</name>
    <name evidence="3" type="ORF">OHU69_00385</name>
    <name evidence="4" type="ORF">OHU69_50285</name>
</gene>
<dbReference type="AlphaFoldDB" id="A0AAU1TXE6"/>
<dbReference type="EMBL" id="CP108195">
    <property type="protein sequence ID" value="WTS09742.1"/>
    <property type="molecule type" value="Genomic_DNA"/>
</dbReference>
<keyword evidence="1" id="KW-0051">Antiviral defense</keyword>
<organism evidence="3">
    <name type="scientific">Streptomyces sp. NBC_00119</name>
    <dbReference type="NCBI Taxonomy" id="2975659"/>
    <lineage>
        <taxon>Bacteria</taxon>
        <taxon>Bacillati</taxon>
        <taxon>Actinomycetota</taxon>
        <taxon>Actinomycetes</taxon>
        <taxon>Kitasatosporales</taxon>
        <taxon>Streptomycetaceae</taxon>
        <taxon>Streptomyces</taxon>
    </lineage>
</organism>
<dbReference type="CDD" id="cd09756">
    <property type="entry name" value="Cas5_I-E"/>
    <property type="match status" value="1"/>
</dbReference>
<dbReference type="EMBL" id="CP108195">
    <property type="protein sequence ID" value="WTS18431.1"/>
    <property type="molecule type" value="Genomic_DNA"/>
</dbReference>
<protein>
    <submittedName>
        <fullName evidence="3">Type I-E CRISPR-associated protein Cas5/CasD</fullName>
    </submittedName>
</protein>
<evidence type="ECO:0000313" key="3">
    <source>
        <dbReference type="EMBL" id="WTS09742.1"/>
    </source>
</evidence>
<name>A0AAU1TXE6_9ACTN</name>
<evidence type="ECO:0000313" key="4">
    <source>
        <dbReference type="EMBL" id="WTS18431.1"/>
    </source>
</evidence>
<evidence type="ECO:0000256" key="1">
    <source>
        <dbReference type="ARBA" id="ARBA00023118"/>
    </source>
</evidence>
<dbReference type="GO" id="GO:0051607">
    <property type="term" value="P:defense response to virus"/>
    <property type="evidence" value="ECO:0007669"/>
    <property type="project" value="UniProtKB-KW"/>
</dbReference>
<dbReference type="InterPro" id="IPR021124">
    <property type="entry name" value="CRISPR-assoc_prot_Cas5"/>
</dbReference>
<evidence type="ECO:0000256" key="2">
    <source>
        <dbReference type="SAM" id="MobiDB-lite"/>
    </source>
</evidence>
<dbReference type="NCBIfam" id="TIGR01868">
    <property type="entry name" value="casD_Cas5e"/>
    <property type="match status" value="1"/>
</dbReference>
<dbReference type="GO" id="GO:0043571">
    <property type="term" value="P:maintenance of CRISPR repeat elements"/>
    <property type="evidence" value="ECO:0007669"/>
    <property type="project" value="InterPro"/>
</dbReference>
<sequence length="272" mass="29453">MSGLILRLSGVLQAWGERGTFHHRDTGPFPTRSGLIGMIAAAQGRPRTQALAPYPHLPGNPSHHDLTFTLRIDDPGTLYRDFHTVGGGYPPGKRLPTASGRPRKQEESTLVSHRDYLTGACFTAAVQGPTALLDDIADALTTPQFGLYLGRRSCLPDEPLLLSADSTDPITELRTRVPLTRTTPPAPTDTTLPTTFVWEEPPPDAHATYPDREATSEPADFTPHTRSHLPRPLWLTTEHLPAALHAGPRPIDALTTYLTGAPPCTPPPSPNS</sequence>
<dbReference type="NCBIfam" id="TIGR02593">
    <property type="entry name" value="CRISPR_cas5"/>
    <property type="match status" value="1"/>
</dbReference>